<evidence type="ECO:0000256" key="4">
    <source>
        <dbReference type="ARBA" id="ARBA00023163"/>
    </source>
</evidence>
<proteinExistence type="inferred from homology"/>
<evidence type="ECO:0000259" key="5">
    <source>
        <dbReference type="Pfam" id="PF07638"/>
    </source>
</evidence>
<dbReference type="InterPro" id="IPR014284">
    <property type="entry name" value="RNA_pol_sigma-70_dom"/>
</dbReference>
<accession>A0A917CQ11</accession>
<keyword evidence="3" id="KW-0731">Sigma factor</keyword>
<dbReference type="InterPro" id="IPR036388">
    <property type="entry name" value="WH-like_DNA-bd_sf"/>
</dbReference>
<gene>
    <name evidence="6" type="ORF">GCM10011365_15210</name>
</gene>
<name>A0A917CQ11_9GAMM</name>
<dbReference type="NCBIfam" id="TIGR02999">
    <property type="entry name" value="Sig-70_X6"/>
    <property type="match status" value="1"/>
</dbReference>
<dbReference type="Pfam" id="PF07638">
    <property type="entry name" value="Sigma70_ECF"/>
    <property type="match status" value="1"/>
</dbReference>
<dbReference type="GO" id="GO:0006352">
    <property type="term" value="P:DNA-templated transcription initiation"/>
    <property type="evidence" value="ECO:0007669"/>
    <property type="project" value="InterPro"/>
</dbReference>
<evidence type="ECO:0000313" key="7">
    <source>
        <dbReference type="Proteomes" id="UP000605253"/>
    </source>
</evidence>
<dbReference type="SUPFAM" id="SSF88946">
    <property type="entry name" value="Sigma2 domain of RNA polymerase sigma factors"/>
    <property type="match status" value="1"/>
</dbReference>
<dbReference type="InterPro" id="IPR011517">
    <property type="entry name" value="RNA_pol_sigma70_ECF-like"/>
</dbReference>
<sequence length="181" mass="20539">MAEESLTKIINNKQLLEVPPELYQELQTLARHALRSGRKNATLDTNAVVHEAVLKIYQKQSLHFQSRGHFYALMSQIMRNTVIDYARKKNAEKHGGGLQQVGITQVEDSDNSEHMGLSQLLAMDKAMEKLAQMDPELEKLVVMRFYGGLSYIELANSFEVSESTIKRSLRTARAFLKTQIS</sequence>
<dbReference type="InterPro" id="IPR053812">
    <property type="entry name" value="HTH_Sigma70_ECF-like"/>
</dbReference>
<dbReference type="InterPro" id="IPR013324">
    <property type="entry name" value="RNA_pol_sigma_r3/r4-like"/>
</dbReference>
<dbReference type="SUPFAM" id="SSF88659">
    <property type="entry name" value="Sigma3 and sigma4 domains of RNA polymerase sigma factors"/>
    <property type="match status" value="1"/>
</dbReference>
<dbReference type="Gene3D" id="1.10.1740.10">
    <property type="match status" value="1"/>
</dbReference>
<dbReference type="PANTHER" id="PTHR43133">
    <property type="entry name" value="RNA POLYMERASE ECF-TYPE SIGMA FACTO"/>
    <property type="match status" value="1"/>
</dbReference>
<dbReference type="Gene3D" id="1.10.10.10">
    <property type="entry name" value="Winged helix-like DNA-binding domain superfamily/Winged helix DNA-binding domain"/>
    <property type="match status" value="1"/>
</dbReference>
<feature type="domain" description="RNA polymerase sigma-70 ECF-like HTH" evidence="5">
    <location>
        <begin position="20"/>
        <end position="180"/>
    </location>
</feature>
<dbReference type="RefSeq" id="WP_188365116.1">
    <property type="nucleotide sequence ID" value="NZ_BAABJF010000002.1"/>
</dbReference>
<dbReference type="GO" id="GO:0016987">
    <property type="term" value="F:sigma factor activity"/>
    <property type="evidence" value="ECO:0007669"/>
    <property type="project" value="UniProtKB-KW"/>
</dbReference>
<dbReference type="InterPro" id="IPR039425">
    <property type="entry name" value="RNA_pol_sigma-70-like"/>
</dbReference>
<dbReference type="EMBL" id="BMEO01000005">
    <property type="protein sequence ID" value="GGF94842.1"/>
    <property type="molecule type" value="Genomic_DNA"/>
</dbReference>
<keyword evidence="2" id="KW-0805">Transcription regulation</keyword>
<comment type="caution">
    <text evidence="6">The sequence shown here is derived from an EMBL/GenBank/DDBJ whole genome shotgun (WGS) entry which is preliminary data.</text>
</comment>
<evidence type="ECO:0000313" key="6">
    <source>
        <dbReference type="EMBL" id="GGF94842.1"/>
    </source>
</evidence>
<evidence type="ECO:0000256" key="2">
    <source>
        <dbReference type="ARBA" id="ARBA00023015"/>
    </source>
</evidence>
<keyword evidence="7" id="KW-1185">Reference proteome</keyword>
<dbReference type="Proteomes" id="UP000605253">
    <property type="component" value="Unassembled WGS sequence"/>
</dbReference>
<reference evidence="6" key="1">
    <citation type="journal article" date="2014" name="Int. J. Syst. Evol. Microbiol.">
        <title>Complete genome sequence of Corynebacterium casei LMG S-19264T (=DSM 44701T), isolated from a smear-ripened cheese.</title>
        <authorList>
            <consortium name="US DOE Joint Genome Institute (JGI-PGF)"/>
            <person name="Walter F."/>
            <person name="Albersmeier A."/>
            <person name="Kalinowski J."/>
            <person name="Ruckert C."/>
        </authorList>
    </citation>
    <scope>NUCLEOTIDE SEQUENCE</scope>
    <source>
        <strain evidence="6">CGMCC 1.12181</strain>
    </source>
</reference>
<dbReference type="AlphaFoldDB" id="A0A917CQ11"/>
<organism evidence="6 7">
    <name type="scientific">Marinicella pacifica</name>
    <dbReference type="NCBI Taxonomy" id="1171543"/>
    <lineage>
        <taxon>Bacteria</taxon>
        <taxon>Pseudomonadati</taxon>
        <taxon>Pseudomonadota</taxon>
        <taxon>Gammaproteobacteria</taxon>
        <taxon>Lysobacterales</taxon>
        <taxon>Marinicellaceae</taxon>
        <taxon>Marinicella</taxon>
    </lineage>
</organism>
<comment type="similarity">
    <text evidence="1">Belongs to the sigma-70 factor family. ECF subfamily.</text>
</comment>
<keyword evidence="4" id="KW-0804">Transcription</keyword>
<reference evidence="6" key="2">
    <citation type="submission" date="2020-09" db="EMBL/GenBank/DDBJ databases">
        <authorList>
            <person name="Sun Q."/>
            <person name="Zhou Y."/>
        </authorList>
    </citation>
    <scope>NUCLEOTIDE SEQUENCE</scope>
    <source>
        <strain evidence="6">CGMCC 1.12181</strain>
    </source>
</reference>
<evidence type="ECO:0000256" key="3">
    <source>
        <dbReference type="ARBA" id="ARBA00023082"/>
    </source>
</evidence>
<dbReference type="NCBIfam" id="TIGR02937">
    <property type="entry name" value="sigma70-ECF"/>
    <property type="match status" value="1"/>
</dbReference>
<dbReference type="PANTHER" id="PTHR43133:SF39">
    <property type="entry name" value="SIMILAR TO RNA POLYMERASE SIGMA-E FACTOR"/>
    <property type="match status" value="1"/>
</dbReference>
<protein>
    <submittedName>
        <fullName evidence="6">Siderophore-interacting protein</fullName>
    </submittedName>
</protein>
<dbReference type="InterPro" id="IPR013325">
    <property type="entry name" value="RNA_pol_sigma_r2"/>
</dbReference>
<evidence type="ECO:0000256" key="1">
    <source>
        <dbReference type="ARBA" id="ARBA00010641"/>
    </source>
</evidence>